<evidence type="ECO:0000256" key="1">
    <source>
        <dbReference type="ARBA" id="ARBA00004141"/>
    </source>
</evidence>
<feature type="signal peptide" evidence="9">
    <location>
        <begin position="1"/>
        <end position="25"/>
    </location>
</feature>
<dbReference type="KEGG" id="eus:EUTSA_v10025555mg"/>
<dbReference type="PANTHER" id="PTHR11040">
    <property type="entry name" value="ZINC/IRON TRANSPORTER"/>
    <property type="match status" value="1"/>
</dbReference>
<evidence type="ECO:0000256" key="6">
    <source>
        <dbReference type="ARBA" id="ARBA00023065"/>
    </source>
</evidence>
<dbReference type="PANTHER" id="PTHR11040:SF145">
    <property type="entry name" value="FE(2+) TRANSPORT PROTEIN 2"/>
    <property type="match status" value="1"/>
</dbReference>
<keyword evidence="5 8" id="KW-1133">Transmembrane helix</keyword>
<reference evidence="10 11" key="1">
    <citation type="journal article" date="2013" name="Front. Plant Sci.">
        <title>The Reference Genome of the Halophytic Plant Eutrema salsugineum.</title>
        <authorList>
            <person name="Yang R."/>
            <person name="Jarvis D.E."/>
            <person name="Chen H."/>
            <person name="Beilstein M.A."/>
            <person name="Grimwood J."/>
            <person name="Jenkins J."/>
            <person name="Shu S."/>
            <person name="Prochnik S."/>
            <person name="Xin M."/>
            <person name="Ma C."/>
            <person name="Schmutz J."/>
            <person name="Wing R.A."/>
            <person name="Mitchell-Olds T."/>
            <person name="Schumaker K.S."/>
            <person name="Wang X."/>
        </authorList>
    </citation>
    <scope>NUCLEOTIDE SEQUENCE [LARGE SCALE GENOMIC DNA]</scope>
</reference>
<feature type="chain" id="PRO_5004722994" evidence="9">
    <location>
        <begin position="26"/>
        <end position="358"/>
    </location>
</feature>
<sequence length="358" mass="38397">MTTTELVMKLVYILLILFTFTVSPAISSAPEGCDNGSDNPCINKAKALPLKIVAIVAIFTTSMIGVMAPLFSRYIPFLRPDGNGFMIVKCFSSGIILGTGFMHVLPDSFEMLSSDCLSDDPWHKFPFAGFVAMLSGLVTLAIDSITTSLYTGKTAVRPVLEEYGNDQEKAIHIVGHNNHSHGHGVVLGAKDNGSSDPQLLRYRVIAMVLELGILFHSVVIGLSLGATNDYCTIKGLIIALCFHHLFEGMGLGGCILQADFTNVKKFLMAFFFAGTTPLGIFLGIVLSSIYRDNSPTALITIGLLNACSAGMLIYMALVDLLATEFMGSMLQGSVKLQIKCFAAALLGCTVMSVVAKWA</sequence>
<evidence type="ECO:0000256" key="7">
    <source>
        <dbReference type="ARBA" id="ARBA00023136"/>
    </source>
</evidence>
<dbReference type="InterPro" id="IPR003689">
    <property type="entry name" value="ZIP"/>
</dbReference>
<evidence type="ECO:0000256" key="4">
    <source>
        <dbReference type="ARBA" id="ARBA00022692"/>
    </source>
</evidence>
<comment type="caution">
    <text evidence="8">Lacks conserved residue(s) required for the propagation of feature annotation.</text>
</comment>
<comment type="subcellular location">
    <subcellularLocation>
        <location evidence="1 8">Membrane</location>
        <topology evidence="1 8">Multi-pass membrane protein</topology>
    </subcellularLocation>
</comment>
<dbReference type="EMBL" id="KI517384">
    <property type="protein sequence ID" value="ESQ55393.1"/>
    <property type="molecule type" value="Genomic_DNA"/>
</dbReference>
<dbReference type="Pfam" id="PF02535">
    <property type="entry name" value="Zip"/>
    <property type="match status" value="1"/>
</dbReference>
<protein>
    <submittedName>
        <fullName evidence="10">Uncharacterized protein</fullName>
    </submittedName>
</protein>
<feature type="transmembrane region" description="Helical" evidence="8">
    <location>
        <begin position="296"/>
        <end position="317"/>
    </location>
</feature>
<keyword evidence="11" id="KW-1185">Reference proteome</keyword>
<evidence type="ECO:0000313" key="10">
    <source>
        <dbReference type="EMBL" id="ESQ55393.1"/>
    </source>
</evidence>
<dbReference type="NCBIfam" id="TIGR00820">
    <property type="entry name" value="zip"/>
    <property type="match status" value="1"/>
</dbReference>
<dbReference type="eggNOG" id="KOG1558">
    <property type="taxonomic scope" value="Eukaryota"/>
</dbReference>
<feature type="transmembrane region" description="Helical" evidence="8">
    <location>
        <begin position="125"/>
        <end position="145"/>
    </location>
</feature>
<dbReference type="Proteomes" id="UP000030689">
    <property type="component" value="Unassembled WGS sequence"/>
</dbReference>
<dbReference type="AlphaFoldDB" id="V4MQK0"/>
<keyword evidence="7 8" id="KW-0472">Membrane</keyword>
<evidence type="ECO:0000256" key="9">
    <source>
        <dbReference type="SAM" id="SignalP"/>
    </source>
</evidence>
<name>V4MQK0_EUTSA</name>
<evidence type="ECO:0000256" key="2">
    <source>
        <dbReference type="ARBA" id="ARBA00006939"/>
    </source>
</evidence>
<gene>
    <name evidence="10" type="ORF">EUTSA_v10025555mg</name>
</gene>
<proteinExistence type="inferred from homology"/>
<dbReference type="OMA" id="CDIGLEN"/>
<accession>V4MQK0</accession>
<organism evidence="10 11">
    <name type="scientific">Eutrema salsugineum</name>
    <name type="common">Saltwater cress</name>
    <name type="synonym">Sisymbrium salsugineum</name>
    <dbReference type="NCBI Taxonomy" id="72664"/>
    <lineage>
        <taxon>Eukaryota</taxon>
        <taxon>Viridiplantae</taxon>
        <taxon>Streptophyta</taxon>
        <taxon>Embryophyta</taxon>
        <taxon>Tracheophyta</taxon>
        <taxon>Spermatophyta</taxon>
        <taxon>Magnoliopsida</taxon>
        <taxon>eudicotyledons</taxon>
        <taxon>Gunneridae</taxon>
        <taxon>Pentapetalae</taxon>
        <taxon>rosids</taxon>
        <taxon>malvids</taxon>
        <taxon>Brassicales</taxon>
        <taxon>Brassicaceae</taxon>
        <taxon>Eutremeae</taxon>
        <taxon>Eutrema</taxon>
    </lineage>
</organism>
<feature type="transmembrane region" description="Helical" evidence="8">
    <location>
        <begin position="338"/>
        <end position="357"/>
    </location>
</feature>
<evidence type="ECO:0000256" key="8">
    <source>
        <dbReference type="RuleBase" id="RU362088"/>
    </source>
</evidence>
<feature type="transmembrane region" description="Helical" evidence="8">
    <location>
        <begin position="268"/>
        <end position="290"/>
    </location>
</feature>
<evidence type="ECO:0000313" key="11">
    <source>
        <dbReference type="Proteomes" id="UP000030689"/>
    </source>
</evidence>
<evidence type="ECO:0000256" key="3">
    <source>
        <dbReference type="ARBA" id="ARBA00022448"/>
    </source>
</evidence>
<dbReference type="GO" id="GO:0005886">
    <property type="term" value="C:plasma membrane"/>
    <property type="evidence" value="ECO:0007669"/>
    <property type="project" value="TreeGrafter"/>
</dbReference>
<keyword evidence="4 8" id="KW-0812">Transmembrane</keyword>
<keyword evidence="6 8" id="KW-0406">Ion transport</keyword>
<keyword evidence="9" id="KW-0732">Signal</keyword>
<dbReference type="OrthoDB" id="448280at2759"/>
<feature type="transmembrane region" description="Helical" evidence="8">
    <location>
        <begin position="84"/>
        <end position="105"/>
    </location>
</feature>
<evidence type="ECO:0000256" key="5">
    <source>
        <dbReference type="ARBA" id="ARBA00022989"/>
    </source>
</evidence>
<feature type="transmembrane region" description="Helical" evidence="8">
    <location>
        <begin position="204"/>
        <end position="224"/>
    </location>
</feature>
<dbReference type="InterPro" id="IPR004698">
    <property type="entry name" value="Zn/Fe_permease_fun/pln"/>
</dbReference>
<dbReference type="GO" id="GO:0005385">
    <property type="term" value="F:zinc ion transmembrane transporter activity"/>
    <property type="evidence" value="ECO:0007669"/>
    <property type="project" value="InterPro"/>
</dbReference>
<comment type="similarity">
    <text evidence="2 8">Belongs to the ZIP transporter (TC 2.A.5) family.</text>
</comment>
<keyword evidence="3 8" id="KW-0813">Transport</keyword>
<feature type="transmembrane region" description="Helical" evidence="8">
    <location>
        <begin position="52"/>
        <end position="72"/>
    </location>
</feature>
<dbReference type="Gramene" id="ESQ55393">
    <property type="protein sequence ID" value="ESQ55393"/>
    <property type="gene ID" value="EUTSA_v10025555mg"/>
</dbReference>